<evidence type="ECO:0008006" key="6">
    <source>
        <dbReference type="Google" id="ProtNLM"/>
    </source>
</evidence>
<reference evidence="4 5" key="1">
    <citation type="submission" date="2015-09" db="EMBL/GenBank/DDBJ databases">
        <title>Draft genome sequence of Alicyclobacillus ferrooxydans DSM 22381.</title>
        <authorList>
            <person name="Hemp J."/>
        </authorList>
    </citation>
    <scope>NUCLEOTIDE SEQUENCE [LARGE SCALE GENOMIC DNA]</scope>
    <source>
        <strain evidence="4 5">TC-34</strain>
    </source>
</reference>
<protein>
    <recommendedName>
        <fullName evidence="6">Spore protein</fullName>
    </recommendedName>
</protein>
<keyword evidence="3" id="KW-0749">Sporulation</keyword>
<proteinExistence type="inferred from homology"/>
<comment type="similarity">
    <text evidence="2">Belongs to the SspH family.</text>
</comment>
<evidence type="ECO:0000256" key="2">
    <source>
        <dbReference type="ARBA" id="ARBA00006573"/>
    </source>
</evidence>
<organism evidence="4 5">
    <name type="scientific">Alicyclobacillus ferrooxydans</name>
    <dbReference type="NCBI Taxonomy" id="471514"/>
    <lineage>
        <taxon>Bacteria</taxon>
        <taxon>Bacillati</taxon>
        <taxon>Bacillota</taxon>
        <taxon>Bacilli</taxon>
        <taxon>Bacillales</taxon>
        <taxon>Alicyclobacillaceae</taxon>
        <taxon>Alicyclobacillus</taxon>
    </lineage>
</organism>
<accession>A0A0P9EAE8</accession>
<sequence length="62" mass="6967">MLTIDIQRAKDIIASPSIIPVMFRGHSIHLDKVFEMNGYVKGHYQDGTVVNAPVQELKEEEG</sequence>
<dbReference type="Pfam" id="PF08141">
    <property type="entry name" value="SspH"/>
    <property type="match status" value="1"/>
</dbReference>
<dbReference type="InterPro" id="IPR012610">
    <property type="entry name" value="SASP_SspH"/>
</dbReference>
<dbReference type="GO" id="GO:0030435">
    <property type="term" value="P:sporulation resulting in formation of a cellular spore"/>
    <property type="evidence" value="ECO:0007669"/>
    <property type="project" value="UniProtKB-KW"/>
</dbReference>
<keyword evidence="5" id="KW-1185">Reference proteome</keyword>
<evidence type="ECO:0000313" key="4">
    <source>
        <dbReference type="EMBL" id="KPV39310.1"/>
    </source>
</evidence>
<evidence type="ECO:0000256" key="1">
    <source>
        <dbReference type="ARBA" id="ARBA00004288"/>
    </source>
</evidence>
<comment type="subcellular location">
    <subcellularLocation>
        <location evidence="1">Spore core</location>
    </subcellularLocation>
</comment>
<dbReference type="Proteomes" id="UP000050482">
    <property type="component" value="Unassembled WGS sequence"/>
</dbReference>
<gene>
    <name evidence="4" type="ORF">AN477_22695</name>
</gene>
<dbReference type="GO" id="GO:0042601">
    <property type="term" value="C:endospore-forming forespore"/>
    <property type="evidence" value="ECO:0007669"/>
    <property type="project" value="InterPro"/>
</dbReference>
<name>A0A0P9EAE8_9BACL</name>
<dbReference type="STRING" id="471514.AN477_22695"/>
<dbReference type="PATRIC" id="fig|471514.4.peg.2070"/>
<dbReference type="AlphaFoldDB" id="A0A0P9EAE8"/>
<dbReference type="OrthoDB" id="1683648at2"/>
<dbReference type="GO" id="GO:0030436">
    <property type="term" value="P:asexual sporulation"/>
    <property type="evidence" value="ECO:0007669"/>
    <property type="project" value="InterPro"/>
</dbReference>
<evidence type="ECO:0000256" key="3">
    <source>
        <dbReference type="ARBA" id="ARBA00022969"/>
    </source>
</evidence>
<evidence type="ECO:0000313" key="5">
    <source>
        <dbReference type="Proteomes" id="UP000050482"/>
    </source>
</evidence>
<dbReference type="EMBL" id="LJCO01000107">
    <property type="protein sequence ID" value="KPV39310.1"/>
    <property type="molecule type" value="Genomic_DNA"/>
</dbReference>
<dbReference type="RefSeq" id="WP_054971460.1">
    <property type="nucleotide sequence ID" value="NZ_LJCO01000107.1"/>
</dbReference>
<comment type="caution">
    <text evidence="4">The sequence shown here is derived from an EMBL/GenBank/DDBJ whole genome shotgun (WGS) entry which is preliminary data.</text>
</comment>